<feature type="region of interest" description="Disordered" evidence="1">
    <location>
        <begin position="149"/>
        <end position="207"/>
    </location>
</feature>
<evidence type="ECO:0000313" key="4">
    <source>
        <dbReference type="Proteomes" id="UP001218188"/>
    </source>
</evidence>
<keyword evidence="2" id="KW-0472">Membrane</keyword>
<protein>
    <submittedName>
        <fullName evidence="3">Uncharacterized protein</fullName>
    </submittedName>
</protein>
<evidence type="ECO:0000313" key="3">
    <source>
        <dbReference type="EMBL" id="KAJ7022339.1"/>
    </source>
</evidence>
<evidence type="ECO:0000256" key="2">
    <source>
        <dbReference type="SAM" id="Phobius"/>
    </source>
</evidence>
<comment type="caution">
    <text evidence="3">The sequence shown here is derived from an EMBL/GenBank/DDBJ whole genome shotgun (WGS) entry which is preliminary data.</text>
</comment>
<feature type="transmembrane region" description="Helical" evidence="2">
    <location>
        <begin position="29"/>
        <end position="55"/>
    </location>
</feature>
<accession>A0AAD6S6Y2</accession>
<feature type="transmembrane region" description="Helical" evidence="2">
    <location>
        <begin position="210"/>
        <end position="229"/>
    </location>
</feature>
<dbReference type="Proteomes" id="UP001218188">
    <property type="component" value="Unassembled WGS sequence"/>
</dbReference>
<name>A0AAD6S6Y2_9AGAR</name>
<proteinExistence type="predicted"/>
<keyword evidence="2" id="KW-1133">Transmembrane helix</keyword>
<keyword evidence="2" id="KW-0812">Transmembrane</keyword>
<feature type="compositionally biased region" description="Low complexity" evidence="1">
    <location>
        <begin position="155"/>
        <end position="195"/>
    </location>
</feature>
<organism evidence="3 4">
    <name type="scientific">Mycena alexandri</name>
    <dbReference type="NCBI Taxonomy" id="1745969"/>
    <lineage>
        <taxon>Eukaryota</taxon>
        <taxon>Fungi</taxon>
        <taxon>Dikarya</taxon>
        <taxon>Basidiomycota</taxon>
        <taxon>Agaricomycotina</taxon>
        <taxon>Agaricomycetes</taxon>
        <taxon>Agaricomycetidae</taxon>
        <taxon>Agaricales</taxon>
        <taxon>Marasmiineae</taxon>
        <taxon>Mycenaceae</taxon>
        <taxon>Mycena</taxon>
    </lineage>
</organism>
<dbReference type="AlphaFoldDB" id="A0AAD6S6Y2"/>
<evidence type="ECO:0000256" key="1">
    <source>
        <dbReference type="SAM" id="MobiDB-lite"/>
    </source>
</evidence>
<feature type="compositionally biased region" description="Polar residues" evidence="1">
    <location>
        <begin position="196"/>
        <end position="206"/>
    </location>
</feature>
<gene>
    <name evidence="3" type="ORF">C8F04DRAFT_1138228</name>
</gene>
<sequence length="230" mass="23159">MAIAGINRPLRDFSSFGPLFLSVHLPSSIASSFFVIPSSTMLHILVFLPILSIAAHTNDPRRLHLARQKNILDCDTPCSVLSKAVAANGGEASSICTNALVNSQALCYGCEVKVAAITQEKAQSQLDKYVAGCTANGFAVDSVTVSPENTGVDDSVGSNSTGDSTSTTTTPAAPGGAPAASSPARSGSGSAPAQSVASKPQPQTGGAQRLSAGIVGAALALVSLAFGMVI</sequence>
<keyword evidence="4" id="KW-1185">Reference proteome</keyword>
<reference evidence="3" key="1">
    <citation type="submission" date="2023-03" db="EMBL/GenBank/DDBJ databases">
        <title>Massive genome expansion in bonnet fungi (Mycena s.s.) driven by repeated elements and novel gene families across ecological guilds.</title>
        <authorList>
            <consortium name="Lawrence Berkeley National Laboratory"/>
            <person name="Harder C.B."/>
            <person name="Miyauchi S."/>
            <person name="Viragh M."/>
            <person name="Kuo A."/>
            <person name="Thoen E."/>
            <person name="Andreopoulos B."/>
            <person name="Lu D."/>
            <person name="Skrede I."/>
            <person name="Drula E."/>
            <person name="Henrissat B."/>
            <person name="Morin E."/>
            <person name="Kohler A."/>
            <person name="Barry K."/>
            <person name="LaButti K."/>
            <person name="Morin E."/>
            <person name="Salamov A."/>
            <person name="Lipzen A."/>
            <person name="Mereny Z."/>
            <person name="Hegedus B."/>
            <person name="Baldrian P."/>
            <person name="Stursova M."/>
            <person name="Weitz H."/>
            <person name="Taylor A."/>
            <person name="Grigoriev I.V."/>
            <person name="Nagy L.G."/>
            <person name="Martin F."/>
            <person name="Kauserud H."/>
        </authorList>
    </citation>
    <scope>NUCLEOTIDE SEQUENCE</scope>
    <source>
        <strain evidence="3">CBHHK200</strain>
    </source>
</reference>
<dbReference type="EMBL" id="JARJCM010000211">
    <property type="protein sequence ID" value="KAJ7022339.1"/>
    <property type="molecule type" value="Genomic_DNA"/>
</dbReference>